<organism evidence="1 2">
    <name type="scientific">Macrococcus lamae</name>
    <dbReference type="NCBI Taxonomy" id="198484"/>
    <lineage>
        <taxon>Bacteria</taxon>
        <taxon>Bacillati</taxon>
        <taxon>Bacillota</taxon>
        <taxon>Bacilli</taxon>
        <taxon>Bacillales</taxon>
        <taxon>Staphylococcaceae</taxon>
        <taxon>Macrococcus</taxon>
    </lineage>
</organism>
<accession>A0A4R6BSH7</accession>
<dbReference type="EMBL" id="SCWB01000018">
    <property type="protein sequence ID" value="TDM07042.1"/>
    <property type="molecule type" value="Genomic_DNA"/>
</dbReference>
<dbReference type="RefSeq" id="WP_133444470.1">
    <property type="nucleotide sequence ID" value="NZ_SCWB01000018.1"/>
</dbReference>
<dbReference type="Pfam" id="PF11148">
    <property type="entry name" value="DUF2922"/>
    <property type="match status" value="1"/>
</dbReference>
<evidence type="ECO:0000313" key="1">
    <source>
        <dbReference type="EMBL" id="TDM07042.1"/>
    </source>
</evidence>
<reference evidence="1 2" key="1">
    <citation type="submission" date="2019-01" db="EMBL/GenBank/DDBJ databases">
        <title>Draft genome sequences of the type strains of six Macrococcus species.</title>
        <authorList>
            <person name="Mazhar S."/>
            <person name="Altermann E."/>
            <person name="Hill C."/>
            <person name="Mcauliffe O."/>
        </authorList>
    </citation>
    <scope>NUCLEOTIDE SEQUENCE [LARGE SCALE GENOMIC DNA]</scope>
    <source>
        <strain evidence="1 2">CCM4815</strain>
    </source>
</reference>
<keyword evidence="2" id="KW-1185">Reference proteome</keyword>
<protein>
    <submittedName>
        <fullName evidence="1">DUF2922 domain-containing protein</fullName>
    </submittedName>
</protein>
<dbReference type="AlphaFoldDB" id="A0A4R6BSH7"/>
<dbReference type="InterPro" id="IPR021321">
    <property type="entry name" value="DUF2922"/>
</dbReference>
<dbReference type="Proteomes" id="UP000294802">
    <property type="component" value="Unassembled WGS sequence"/>
</dbReference>
<proteinExistence type="predicted"/>
<evidence type="ECO:0000313" key="2">
    <source>
        <dbReference type="Proteomes" id="UP000294802"/>
    </source>
</evidence>
<comment type="caution">
    <text evidence="1">The sequence shown here is derived from an EMBL/GenBank/DDBJ whole genome shotgun (WGS) entry which is preliminary data.</text>
</comment>
<name>A0A4R6BSH7_9STAP</name>
<sequence>MKTLQMIFATDFGKSYQFNIASPKEQLTAEEVQSVMESLVTGNYLETPNGRPASLKEAKIVERIETPLFKL</sequence>
<dbReference type="OrthoDB" id="2454247at2"/>
<gene>
    <name evidence="1" type="ORF">ERX29_09655</name>
</gene>